<evidence type="ECO:0000256" key="1">
    <source>
        <dbReference type="SAM" id="MobiDB-lite"/>
    </source>
</evidence>
<sequence length="470" mass="49910">MPDRRIIRRNRVGSPTTVPSESGSGESGSGEPVSNEPGSRHPVAPVAPAGRDLVIDLARVTAVVLVVIIHLLMIGVGFDATGAIVMSRPLEAQAGFAGATWIGQIMPLFFVAGGFTGLVAWRSLVRRGGDWVDFVRGRTLRLGPPTLPLFVFFAVAIGAATASGVDPAMLAYVAAGTGSPLWFLAAFLLAQVLVPLMARLHEHTPGATMAVLAAGAIVVDLARIATGIVDIGLVNLLFVWLFVQQLGFWYRDGWFFRRRALTLVALAAGAWLLIAPPVVAGWYSADMLVNLNPPTVPLMLLGIAQASLLAALHRPLDAFMRTRPVQAVAYVVGSRAMTIYLWHLPVIIAVMGLTLVIPGAAPEPASVAWWLTRPIVFIVVAAIVLGISMWLVRFERVPTAILEGRRRPGAAAVVVAAVLAFIPTFLVMEFFLDLRIAIVGVVLGVGSRLLLRPRRTAIDGAAQAATGRAG</sequence>
<feature type="transmembrane region" description="Helical" evidence="2">
    <location>
        <begin position="261"/>
        <end position="283"/>
    </location>
</feature>
<dbReference type="InterPro" id="IPR002656">
    <property type="entry name" value="Acyl_transf_3_dom"/>
</dbReference>
<keyword evidence="2" id="KW-0812">Transmembrane</keyword>
<feature type="compositionally biased region" description="Basic residues" evidence="1">
    <location>
        <begin position="1"/>
        <end position="11"/>
    </location>
</feature>
<evidence type="ECO:0000259" key="3">
    <source>
        <dbReference type="Pfam" id="PF01757"/>
    </source>
</evidence>
<keyword evidence="2" id="KW-1133">Transmembrane helix</keyword>
<dbReference type="OrthoDB" id="8206682at2"/>
<keyword evidence="2" id="KW-0472">Membrane</keyword>
<feature type="transmembrane region" description="Helical" evidence="2">
    <location>
        <begin position="206"/>
        <end position="225"/>
    </location>
</feature>
<evidence type="ECO:0000313" key="4">
    <source>
        <dbReference type="EMBL" id="QEO16230.1"/>
    </source>
</evidence>
<feature type="transmembrane region" description="Helical" evidence="2">
    <location>
        <begin position="409"/>
        <end position="428"/>
    </location>
</feature>
<dbReference type="Pfam" id="PF01757">
    <property type="entry name" value="Acyl_transf_3"/>
    <property type="match status" value="1"/>
</dbReference>
<name>A0A5C1YLV8_9MICO</name>
<dbReference type="EMBL" id="CP043505">
    <property type="protein sequence ID" value="QEO16230.1"/>
    <property type="molecule type" value="Genomic_DNA"/>
</dbReference>
<dbReference type="KEGG" id="ail:FLP10_12240"/>
<feature type="transmembrane region" description="Helical" evidence="2">
    <location>
        <begin position="57"/>
        <end position="78"/>
    </location>
</feature>
<feature type="compositionally biased region" description="Low complexity" evidence="1">
    <location>
        <begin position="19"/>
        <end position="37"/>
    </location>
</feature>
<feature type="transmembrane region" description="Helical" evidence="2">
    <location>
        <begin position="434"/>
        <end position="451"/>
    </location>
</feature>
<protein>
    <submittedName>
        <fullName evidence="4">Acyltransferase</fullName>
    </submittedName>
</protein>
<feature type="transmembrane region" description="Helical" evidence="2">
    <location>
        <begin position="367"/>
        <end position="388"/>
    </location>
</feature>
<keyword evidence="5" id="KW-1185">Reference proteome</keyword>
<reference evidence="4 5" key="1">
    <citation type="submission" date="2019-09" db="EMBL/GenBank/DDBJ databases">
        <title>Genome sequencing of strain KACC 19306.</title>
        <authorList>
            <person name="Heo J."/>
            <person name="Kim S.-J."/>
            <person name="Kim J.-S."/>
            <person name="Hong S.-B."/>
            <person name="Kwon S.-W."/>
        </authorList>
    </citation>
    <scope>NUCLEOTIDE SEQUENCE [LARGE SCALE GENOMIC DNA]</scope>
    <source>
        <strain evidence="4 5">KACC 19306</strain>
    </source>
</reference>
<feature type="transmembrane region" description="Helical" evidence="2">
    <location>
        <begin position="169"/>
        <end position="194"/>
    </location>
</feature>
<feature type="transmembrane region" description="Helical" evidence="2">
    <location>
        <begin position="231"/>
        <end position="249"/>
    </location>
</feature>
<accession>A0A5C1YLV8</accession>
<proteinExistence type="predicted"/>
<keyword evidence="4" id="KW-0012">Acyltransferase</keyword>
<evidence type="ECO:0000313" key="5">
    <source>
        <dbReference type="Proteomes" id="UP000324678"/>
    </source>
</evidence>
<feature type="transmembrane region" description="Helical" evidence="2">
    <location>
        <begin position="142"/>
        <end position="163"/>
    </location>
</feature>
<dbReference type="Proteomes" id="UP000324678">
    <property type="component" value="Chromosome"/>
</dbReference>
<feature type="transmembrane region" description="Helical" evidence="2">
    <location>
        <begin position="98"/>
        <end position="121"/>
    </location>
</feature>
<organism evidence="4 5">
    <name type="scientific">Agromyces intestinalis</name>
    <dbReference type="NCBI Taxonomy" id="2592652"/>
    <lineage>
        <taxon>Bacteria</taxon>
        <taxon>Bacillati</taxon>
        <taxon>Actinomycetota</taxon>
        <taxon>Actinomycetes</taxon>
        <taxon>Micrococcales</taxon>
        <taxon>Microbacteriaceae</taxon>
        <taxon>Agromyces</taxon>
    </lineage>
</organism>
<feature type="transmembrane region" description="Helical" evidence="2">
    <location>
        <begin position="340"/>
        <end position="361"/>
    </location>
</feature>
<feature type="domain" description="Acyltransferase 3" evidence="3">
    <location>
        <begin position="55"/>
        <end position="391"/>
    </location>
</feature>
<gene>
    <name evidence="4" type="ORF">FLP10_12240</name>
</gene>
<evidence type="ECO:0000256" key="2">
    <source>
        <dbReference type="SAM" id="Phobius"/>
    </source>
</evidence>
<feature type="transmembrane region" description="Helical" evidence="2">
    <location>
        <begin position="295"/>
        <end position="313"/>
    </location>
</feature>
<feature type="region of interest" description="Disordered" evidence="1">
    <location>
        <begin position="1"/>
        <end position="42"/>
    </location>
</feature>
<dbReference type="GO" id="GO:0016747">
    <property type="term" value="F:acyltransferase activity, transferring groups other than amino-acyl groups"/>
    <property type="evidence" value="ECO:0007669"/>
    <property type="project" value="InterPro"/>
</dbReference>
<keyword evidence="4" id="KW-0808">Transferase</keyword>
<dbReference type="AlphaFoldDB" id="A0A5C1YLV8"/>